<dbReference type="EMBL" id="JAFLWD010000020">
    <property type="protein sequence ID" value="MBO0440495.1"/>
    <property type="molecule type" value="Genomic_DNA"/>
</dbReference>
<keyword evidence="3 6" id="KW-0812">Transmembrane</keyword>
<protein>
    <submittedName>
        <fullName evidence="8">ABC transporter permease</fullName>
    </submittedName>
</protein>
<accession>A0ABS3H079</accession>
<reference evidence="8 9" key="1">
    <citation type="submission" date="2021-03" db="EMBL/GenBank/DDBJ databases">
        <title>Enterococcal diversity collection.</title>
        <authorList>
            <person name="Gilmore M.S."/>
            <person name="Schwartzman J."/>
            <person name="Van Tyne D."/>
            <person name="Martin M."/>
            <person name="Earl A.M."/>
            <person name="Manson A.L."/>
            <person name="Straub T."/>
            <person name="Salamzade R."/>
            <person name="Saavedra J."/>
            <person name="Lebreton F."/>
            <person name="Prichula J."/>
            <person name="Schaufler K."/>
            <person name="Gaca A."/>
            <person name="Sgardioli B."/>
            <person name="Wagenaar J."/>
            <person name="Strong T."/>
        </authorList>
    </citation>
    <scope>NUCLEOTIDE SEQUENCE [LARGE SCALE GENOMIC DNA]</scope>
    <source>
        <strain evidence="8 9">DIV0869a</strain>
    </source>
</reference>
<dbReference type="InterPro" id="IPR003838">
    <property type="entry name" value="ABC3_permease_C"/>
</dbReference>
<comment type="caution">
    <text evidence="8">The sequence shown here is derived from an EMBL/GenBank/DDBJ whole genome shotgun (WGS) entry which is preliminary data.</text>
</comment>
<gene>
    <name evidence="8" type="ORF">JZO69_08995</name>
</gene>
<evidence type="ECO:0000256" key="4">
    <source>
        <dbReference type="ARBA" id="ARBA00022989"/>
    </source>
</evidence>
<feature type="transmembrane region" description="Helical" evidence="6">
    <location>
        <begin position="658"/>
        <end position="680"/>
    </location>
</feature>
<feature type="transmembrane region" description="Helical" evidence="6">
    <location>
        <begin position="235"/>
        <end position="258"/>
    </location>
</feature>
<proteinExistence type="inferred from homology"/>
<comment type="similarity">
    <text evidence="6">Belongs to the ABC-4 integral membrane protein family.</text>
</comment>
<keyword evidence="2 6" id="KW-1003">Cell membrane</keyword>
<dbReference type="PANTHER" id="PTHR46795:SF3">
    <property type="entry name" value="ABC TRANSPORTER PERMEASE"/>
    <property type="match status" value="1"/>
</dbReference>
<evidence type="ECO:0000313" key="8">
    <source>
        <dbReference type="EMBL" id="MBO0440495.1"/>
    </source>
</evidence>
<dbReference type="PIRSF" id="PIRSF018968">
    <property type="entry name" value="ABC_permease_BceB"/>
    <property type="match status" value="1"/>
</dbReference>
<dbReference type="RefSeq" id="WP_207112549.1">
    <property type="nucleotide sequence ID" value="NZ_JAFLWD010000020.1"/>
</dbReference>
<evidence type="ECO:0000256" key="3">
    <source>
        <dbReference type="ARBA" id="ARBA00022692"/>
    </source>
</evidence>
<feature type="transmembrane region" description="Helical" evidence="6">
    <location>
        <begin position="573"/>
        <end position="595"/>
    </location>
</feature>
<organism evidence="8 9">
    <name type="scientific">Candidatus Enterococcus ikei</name>
    <dbReference type="NCBI Taxonomy" id="2815326"/>
    <lineage>
        <taxon>Bacteria</taxon>
        <taxon>Bacillati</taxon>
        <taxon>Bacillota</taxon>
        <taxon>Bacilli</taxon>
        <taxon>Lactobacillales</taxon>
        <taxon>Enterococcaceae</taxon>
        <taxon>Enterococcus</taxon>
    </lineage>
</organism>
<dbReference type="Proteomes" id="UP000664632">
    <property type="component" value="Unassembled WGS sequence"/>
</dbReference>
<evidence type="ECO:0000256" key="2">
    <source>
        <dbReference type="ARBA" id="ARBA00022475"/>
    </source>
</evidence>
<feature type="transmembrane region" description="Helical" evidence="6">
    <location>
        <begin position="59"/>
        <end position="81"/>
    </location>
</feature>
<dbReference type="PANTHER" id="PTHR46795">
    <property type="entry name" value="ABC TRANSPORTER PERMEASE-RELATED-RELATED"/>
    <property type="match status" value="1"/>
</dbReference>
<name>A0ABS3H079_9ENTE</name>
<feature type="transmembrane region" description="Helical" evidence="6">
    <location>
        <begin position="199"/>
        <end position="223"/>
    </location>
</feature>
<dbReference type="InterPro" id="IPR027022">
    <property type="entry name" value="ABC_permease_BceB-typ"/>
</dbReference>
<feature type="transmembrane region" description="Helical" evidence="6">
    <location>
        <begin position="102"/>
        <end position="126"/>
    </location>
</feature>
<comment type="subcellular location">
    <subcellularLocation>
        <location evidence="1 6">Cell membrane</location>
        <topology evidence="1 6">Multi-pass membrane protein</topology>
    </subcellularLocation>
</comment>
<keyword evidence="5 6" id="KW-0472">Membrane</keyword>
<keyword evidence="6" id="KW-0813">Transport</keyword>
<feature type="transmembrane region" description="Helical" evidence="6">
    <location>
        <begin position="146"/>
        <end position="169"/>
    </location>
</feature>
<feature type="transmembrane region" description="Helical" evidence="6">
    <location>
        <begin position="299"/>
        <end position="320"/>
    </location>
</feature>
<evidence type="ECO:0000256" key="1">
    <source>
        <dbReference type="ARBA" id="ARBA00004651"/>
    </source>
</evidence>
<feature type="domain" description="ABC3 transporter permease C-terminal" evidence="7">
    <location>
        <begin position="579"/>
        <end position="689"/>
    </location>
</feature>
<evidence type="ECO:0000259" key="7">
    <source>
        <dbReference type="Pfam" id="PF02687"/>
    </source>
</evidence>
<feature type="transmembrane region" description="Helical" evidence="6">
    <location>
        <begin position="17"/>
        <end position="39"/>
    </location>
</feature>
<evidence type="ECO:0000256" key="5">
    <source>
        <dbReference type="ARBA" id="ARBA00023136"/>
    </source>
</evidence>
<evidence type="ECO:0000256" key="6">
    <source>
        <dbReference type="PIRNR" id="PIRNR018968"/>
    </source>
</evidence>
<sequence>MIFNLSWKNFKGQFLNYLVYFVSMTFAVVVYYCFSAITYNRSLANRVGQEIHINGAMNLGGILIVIMILGFMFAANHFFLLKRGKEIGLYHLIGMRKSQISFLFFVETLILGAVSLVTGIVLGIIFSKLFSMILAKAMFLQVESLFFISIPSMIQTSLVFLFMLFAVSLRSSWRIYRYQVTNLLKPTEKKAVKSNKMSLLDTCLGILGIVLIGTGYFLSYNVISFSTVFLHTSLGIVGFLMAPLVIMYICMVGTYLFFKYTMYLVVFFFGKNKSHYYRNLNMLALGNTKQHIKRGGNTLSAVTIFIAIALGMIGGAASFYTIGMNSVNITAPTDFIVAEENFKEIAQVIEKEPDTKIDSLVKLNYKLTGSQFHLKIGQEEKQQTLSPINLLSLSNYHEFQKINPYLKNIELKKEHDIVILDSIPNILGGFIRYDSTFILSEGIKLHVADVRADYLGQDLLRYNFPTVVVSDKQFGEINSGISYTLSAFNIQAKDEEALANKLSEAVKPKWITPVYHKYQWVNNQLQGYISKTSQQPQKEKSQVYSEDDEQEFWQLNYTSRFSDLRYKRREMGLFIYVAMFLGILALIITGSILMLQQFSEAEREKGNYDLLKKLGVPKNEITKLIYQQNSIIFFPPMIIGVLHATFAIYVFSKFITSSGYWLAYLSCGILILIYLTYYFLTSAIYSRMIHGKDRQ</sequence>
<dbReference type="InterPro" id="IPR052536">
    <property type="entry name" value="ABC-4_Integral_Memb_Prot"/>
</dbReference>
<keyword evidence="9" id="KW-1185">Reference proteome</keyword>
<keyword evidence="4 6" id="KW-1133">Transmembrane helix</keyword>
<feature type="domain" description="ABC3 transporter permease C-terminal" evidence="7">
    <location>
        <begin position="61"/>
        <end position="179"/>
    </location>
</feature>
<dbReference type="Pfam" id="PF02687">
    <property type="entry name" value="FtsX"/>
    <property type="match status" value="2"/>
</dbReference>
<evidence type="ECO:0000313" key="9">
    <source>
        <dbReference type="Proteomes" id="UP000664632"/>
    </source>
</evidence>
<feature type="transmembrane region" description="Helical" evidence="6">
    <location>
        <begin position="631"/>
        <end position="652"/>
    </location>
</feature>